<evidence type="ECO:0000313" key="1">
    <source>
        <dbReference type="EMBL" id="KAI3735616.1"/>
    </source>
</evidence>
<accession>A0ACB9CMX2</accession>
<protein>
    <submittedName>
        <fullName evidence="1">Uncharacterized protein</fullName>
    </submittedName>
</protein>
<proteinExistence type="predicted"/>
<organism evidence="1 2">
    <name type="scientific">Arctium lappa</name>
    <name type="common">Greater burdock</name>
    <name type="synonym">Lappa major</name>
    <dbReference type="NCBI Taxonomy" id="4217"/>
    <lineage>
        <taxon>Eukaryota</taxon>
        <taxon>Viridiplantae</taxon>
        <taxon>Streptophyta</taxon>
        <taxon>Embryophyta</taxon>
        <taxon>Tracheophyta</taxon>
        <taxon>Spermatophyta</taxon>
        <taxon>Magnoliopsida</taxon>
        <taxon>eudicotyledons</taxon>
        <taxon>Gunneridae</taxon>
        <taxon>Pentapetalae</taxon>
        <taxon>asterids</taxon>
        <taxon>campanulids</taxon>
        <taxon>Asterales</taxon>
        <taxon>Asteraceae</taxon>
        <taxon>Carduoideae</taxon>
        <taxon>Cardueae</taxon>
        <taxon>Arctiinae</taxon>
        <taxon>Arctium</taxon>
    </lineage>
</organism>
<reference evidence="1 2" key="2">
    <citation type="journal article" date="2022" name="Mol. Ecol. Resour.">
        <title>The genomes of chicory, endive, great burdock and yacon provide insights into Asteraceae paleo-polyploidization history and plant inulin production.</title>
        <authorList>
            <person name="Fan W."/>
            <person name="Wang S."/>
            <person name="Wang H."/>
            <person name="Wang A."/>
            <person name="Jiang F."/>
            <person name="Liu H."/>
            <person name="Zhao H."/>
            <person name="Xu D."/>
            <person name="Zhang Y."/>
        </authorList>
    </citation>
    <scope>NUCLEOTIDE SEQUENCE [LARGE SCALE GENOMIC DNA]</scope>
    <source>
        <strain evidence="2">cv. Niubang</strain>
    </source>
</reference>
<name>A0ACB9CMX2_ARCLA</name>
<reference evidence="2" key="1">
    <citation type="journal article" date="2022" name="Mol. Ecol. Resour.">
        <title>The genomes of chicory, endive, great burdock and yacon provide insights into Asteraceae palaeo-polyploidization history and plant inulin production.</title>
        <authorList>
            <person name="Fan W."/>
            <person name="Wang S."/>
            <person name="Wang H."/>
            <person name="Wang A."/>
            <person name="Jiang F."/>
            <person name="Liu H."/>
            <person name="Zhao H."/>
            <person name="Xu D."/>
            <person name="Zhang Y."/>
        </authorList>
    </citation>
    <scope>NUCLEOTIDE SEQUENCE [LARGE SCALE GENOMIC DNA]</scope>
    <source>
        <strain evidence="2">cv. Niubang</strain>
    </source>
</reference>
<keyword evidence="2" id="KW-1185">Reference proteome</keyword>
<evidence type="ECO:0000313" key="2">
    <source>
        <dbReference type="Proteomes" id="UP001055879"/>
    </source>
</evidence>
<sequence>MEVRDKKGCENVVVGYLSRIPTYQIPTKEEVQGSFPDEQLFATSRLPWFAHIVNYLDVKKLPHDWTTQQKRYFFSQLKYYYWEDQDLFKYFPDQIVQKCVPDIDHEDILKNCHSYACGGHFSGKKTRIKGNLYILLVVDYISMWVEAIATKTNDHRVVCKFVKNHIFTRHGYPRVIISDGGTHFCNMKFSALEKHYGITHRIATPYHPQTSGQVEVSNREIKHIMEKTMRLDRKDWSSRLEDAL</sequence>
<dbReference type="Proteomes" id="UP001055879">
    <property type="component" value="Linkage Group LG04"/>
</dbReference>
<dbReference type="EMBL" id="CM042050">
    <property type="protein sequence ID" value="KAI3735616.1"/>
    <property type="molecule type" value="Genomic_DNA"/>
</dbReference>
<comment type="caution">
    <text evidence="1">The sequence shown here is derived from an EMBL/GenBank/DDBJ whole genome shotgun (WGS) entry which is preliminary data.</text>
</comment>
<gene>
    <name evidence="1" type="ORF">L6452_15123</name>
</gene>